<name>A0A3N9TKC0_9VIBR</name>
<dbReference type="OrthoDB" id="1454575at2"/>
<gene>
    <name evidence="1" type="ORF">EES38_05260</name>
</gene>
<dbReference type="RefSeq" id="WP_124936137.1">
    <property type="nucleotide sequence ID" value="NZ_RJVQ01000002.1"/>
</dbReference>
<evidence type="ECO:0000313" key="2">
    <source>
        <dbReference type="Proteomes" id="UP000281112"/>
    </source>
</evidence>
<protein>
    <submittedName>
        <fullName evidence="1">Uncharacterized protein</fullName>
    </submittedName>
</protein>
<keyword evidence="2" id="KW-1185">Reference proteome</keyword>
<dbReference type="EMBL" id="RJVQ01000002">
    <property type="protein sequence ID" value="RQW64015.1"/>
    <property type="molecule type" value="Genomic_DNA"/>
</dbReference>
<evidence type="ECO:0000313" key="1">
    <source>
        <dbReference type="EMBL" id="RQW64015.1"/>
    </source>
</evidence>
<dbReference type="Proteomes" id="UP000281112">
    <property type="component" value="Unassembled WGS sequence"/>
</dbReference>
<organism evidence="1 2">
    <name type="scientific">Vibrio viridaestus</name>
    <dbReference type="NCBI Taxonomy" id="2487322"/>
    <lineage>
        <taxon>Bacteria</taxon>
        <taxon>Pseudomonadati</taxon>
        <taxon>Pseudomonadota</taxon>
        <taxon>Gammaproteobacteria</taxon>
        <taxon>Vibrionales</taxon>
        <taxon>Vibrionaceae</taxon>
        <taxon>Vibrio</taxon>
    </lineage>
</organism>
<proteinExistence type="predicted"/>
<comment type="caution">
    <text evidence="1">The sequence shown here is derived from an EMBL/GenBank/DDBJ whole genome shotgun (WGS) entry which is preliminary data.</text>
</comment>
<dbReference type="AlphaFoldDB" id="A0A3N9TKC0"/>
<sequence length="82" mass="9411">MDMPTPCQNCGELHDLSDLQETVERNLMVCDDCFEELTDKCDECGEVIKHHYDRNKVDDGTPEGKTLCFDCFCDLGDEDEEE</sequence>
<reference evidence="1 2" key="1">
    <citation type="submission" date="2018-11" db="EMBL/GenBank/DDBJ databases">
        <title>Vibrio LJC006 sp. nov., isolated from seawater during the bloom of the enteromorpha.</title>
        <authorList>
            <person name="Liang J."/>
        </authorList>
    </citation>
    <scope>NUCLEOTIDE SEQUENCE [LARGE SCALE GENOMIC DNA]</scope>
    <source>
        <strain evidence="1 2">LJC006</strain>
    </source>
</reference>
<accession>A0A3N9TKC0</accession>